<dbReference type="InterPro" id="IPR034884">
    <property type="entry name" value="Cytochrome_c_oxidase_VIc/VIIs"/>
</dbReference>
<keyword evidence="7" id="KW-0496">Mitochondrion</keyword>
<dbReference type="Pfam" id="PF02937">
    <property type="entry name" value="COX6C"/>
    <property type="match status" value="1"/>
</dbReference>
<dbReference type="SUPFAM" id="SSF81415">
    <property type="entry name" value="Mitochondrial cytochrome c oxidase subunit VIc"/>
    <property type="match status" value="1"/>
</dbReference>
<organism evidence="9 10">
    <name type="scientific">Henosepilachna vigintioctopunctata</name>
    <dbReference type="NCBI Taxonomy" id="420089"/>
    <lineage>
        <taxon>Eukaryota</taxon>
        <taxon>Metazoa</taxon>
        <taxon>Ecdysozoa</taxon>
        <taxon>Arthropoda</taxon>
        <taxon>Hexapoda</taxon>
        <taxon>Insecta</taxon>
        <taxon>Pterygota</taxon>
        <taxon>Neoptera</taxon>
        <taxon>Endopterygota</taxon>
        <taxon>Coleoptera</taxon>
        <taxon>Polyphaga</taxon>
        <taxon>Cucujiformia</taxon>
        <taxon>Coccinelloidea</taxon>
        <taxon>Coccinellidae</taxon>
        <taxon>Epilachninae</taxon>
        <taxon>Epilachnini</taxon>
        <taxon>Henosepilachna</taxon>
    </lineage>
</organism>
<evidence type="ECO:0000256" key="3">
    <source>
        <dbReference type="ARBA" id="ARBA00007204"/>
    </source>
</evidence>
<dbReference type="PANTHER" id="PTHR48416:SF1">
    <property type="entry name" value="CYTOCHROME C OXIDASE SUBUNIT 6C"/>
    <property type="match status" value="1"/>
</dbReference>
<protein>
    <recommendedName>
        <fullName evidence="11">Cytochrome c oxidase subunit 6C</fullName>
    </recommendedName>
</protein>
<comment type="pathway">
    <text evidence="2">Energy metabolism; oxidative phosphorylation.</text>
</comment>
<evidence type="ECO:0000313" key="10">
    <source>
        <dbReference type="Proteomes" id="UP001431783"/>
    </source>
</evidence>
<keyword evidence="4" id="KW-0812">Transmembrane</keyword>
<dbReference type="EMBL" id="JARQZJ010000031">
    <property type="protein sequence ID" value="KAK9873865.1"/>
    <property type="molecule type" value="Genomic_DNA"/>
</dbReference>
<evidence type="ECO:0000256" key="7">
    <source>
        <dbReference type="ARBA" id="ARBA00023128"/>
    </source>
</evidence>
<comment type="subcellular location">
    <subcellularLocation>
        <location evidence="1">Mitochondrion inner membrane</location>
        <topology evidence="1">Single-pass membrane protein</topology>
    </subcellularLocation>
</comment>
<reference evidence="9 10" key="1">
    <citation type="submission" date="2023-03" db="EMBL/GenBank/DDBJ databases">
        <title>Genome insight into feeding habits of ladybird beetles.</title>
        <authorList>
            <person name="Li H.-S."/>
            <person name="Huang Y.-H."/>
            <person name="Pang H."/>
        </authorList>
    </citation>
    <scope>NUCLEOTIDE SEQUENCE [LARGE SCALE GENOMIC DNA]</scope>
    <source>
        <strain evidence="9">SYSU_2023b</strain>
        <tissue evidence="9">Whole body</tissue>
    </source>
</reference>
<accession>A0AAW1TU69</accession>
<evidence type="ECO:0000256" key="4">
    <source>
        <dbReference type="ARBA" id="ARBA00022692"/>
    </source>
</evidence>
<gene>
    <name evidence="9" type="ORF">WA026_002222</name>
</gene>
<evidence type="ECO:0008006" key="11">
    <source>
        <dbReference type="Google" id="ProtNLM"/>
    </source>
</evidence>
<dbReference type="PANTHER" id="PTHR48416">
    <property type="entry name" value="CYTOCHROME C OXIDASE SUBUNIT 6C"/>
    <property type="match status" value="1"/>
</dbReference>
<dbReference type="Proteomes" id="UP001431783">
    <property type="component" value="Unassembled WGS sequence"/>
</dbReference>
<evidence type="ECO:0000256" key="2">
    <source>
        <dbReference type="ARBA" id="ARBA00004673"/>
    </source>
</evidence>
<dbReference type="AlphaFoldDB" id="A0AAW1TU69"/>
<keyword evidence="6" id="KW-1133">Transmembrane helix</keyword>
<evidence type="ECO:0000256" key="5">
    <source>
        <dbReference type="ARBA" id="ARBA00022792"/>
    </source>
</evidence>
<keyword evidence="10" id="KW-1185">Reference proteome</keyword>
<evidence type="ECO:0000256" key="1">
    <source>
        <dbReference type="ARBA" id="ARBA00004434"/>
    </source>
</evidence>
<dbReference type="CDD" id="cd22901">
    <property type="entry name" value="CcO_VIc"/>
    <property type="match status" value="1"/>
</dbReference>
<dbReference type="InterPro" id="IPR051389">
    <property type="entry name" value="Cytochrome_c_oxidase_VIc"/>
</dbReference>
<proteinExistence type="inferred from homology"/>
<comment type="similarity">
    <text evidence="3">Belongs to the cytochrome c oxidase subunit 6c family.</text>
</comment>
<comment type="caution">
    <text evidence="9">The sequence shown here is derived from an EMBL/GenBank/DDBJ whole genome shotgun (WGS) entry which is preliminary data.</text>
</comment>
<evidence type="ECO:0000313" key="9">
    <source>
        <dbReference type="EMBL" id="KAK9873865.1"/>
    </source>
</evidence>
<keyword evidence="5" id="KW-0999">Mitochondrion inner membrane</keyword>
<dbReference type="InterPro" id="IPR037169">
    <property type="entry name" value="Cytochrome_c_oxidase_VIc_sf"/>
</dbReference>
<dbReference type="GO" id="GO:0005743">
    <property type="term" value="C:mitochondrial inner membrane"/>
    <property type="evidence" value="ECO:0007669"/>
    <property type="project" value="UniProtKB-SubCell"/>
</dbReference>
<evidence type="ECO:0000256" key="8">
    <source>
        <dbReference type="ARBA" id="ARBA00023136"/>
    </source>
</evidence>
<name>A0AAW1TU69_9CUCU</name>
<keyword evidence="8" id="KW-0472">Membrane</keyword>
<sequence length="75" mass="8540">MSVAKALPKPQLRGLLQSQIKKNLIIATAIAFTAVGLQKVFINDERKKVYAEFYKNYNIEAEFEKMRAKGLFDSC</sequence>
<evidence type="ECO:0000256" key="6">
    <source>
        <dbReference type="ARBA" id="ARBA00022989"/>
    </source>
</evidence>
<dbReference type="Gene3D" id="4.10.93.10">
    <property type="entry name" value="Mitochondrial cytochrome c oxidase subunit VIc/VIIs"/>
    <property type="match status" value="1"/>
</dbReference>